<reference evidence="3" key="1">
    <citation type="submission" date="2017-07" db="EMBL/GenBank/DDBJ databases">
        <title>Taro Niue Genome Assembly and Annotation.</title>
        <authorList>
            <person name="Atibalentja N."/>
            <person name="Keating K."/>
            <person name="Fields C.J."/>
        </authorList>
    </citation>
    <scope>NUCLEOTIDE SEQUENCE</scope>
    <source>
        <strain evidence="3">Niue_2</strain>
        <tissue evidence="3">Leaf</tissue>
    </source>
</reference>
<feature type="region of interest" description="Disordered" evidence="1">
    <location>
        <begin position="499"/>
        <end position="531"/>
    </location>
</feature>
<dbReference type="Pfam" id="PF03364">
    <property type="entry name" value="Polyketide_cyc"/>
    <property type="match status" value="2"/>
</dbReference>
<evidence type="ECO:0000259" key="2">
    <source>
        <dbReference type="Pfam" id="PF03364"/>
    </source>
</evidence>
<dbReference type="Proteomes" id="UP000652761">
    <property type="component" value="Unassembled WGS sequence"/>
</dbReference>
<dbReference type="Gene3D" id="3.30.530.20">
    <property type="match status" value="2"/>
</dbReference>
<feature type="domain" description="Coenzyme Q-binding protein COQ10 START" evidence="2">
    <location>
        <begin position="340"/>
        <end position="470"/>
    </location>
</feature>
<protein>
    <recommendedName>
        <fullName evidence="2">Coenzyme Q-binding protein COQ10 START domain-containing protein</fullName>
    </recommendedName>
</protein>
<accession>A0A843TNX7</accession>
<name>A0A843TNX7_COLES</name>
<feature type="region of interest" description="Disordered" evidence="1">
    <location>
        <begin position="56"/>
        <end position="80"/>
    </location>
</feature>
<comment type="caution">
    <text evidence="3">The sequence shown here is derived from an EMBL/GenBank/DDBJ whole genome shotgun (WGS) entry which is preliminary data.</text>
</comment>
<sequence length="717" mass="81038">MTACCSTSTFTGGGGTSSSSALSVPALRPPRRGWVLPVARPAYVASCAAQAGGRNFGGDLHRRRTGREGKHQHERREEHQRHVQCEVEVVSWRERRIRGSILVAADADSVWGVLTDYERLADFIPNLVCSRTIPCPHQGRVWLEQRGLQRALYWHIEARVLLDLKELPHLANGHELHFSMVDGDFKKFEGKWSVKSGLRSSTTILSYEVNVIPRFNFPAIFIERIIRSDLPVNLQALAWRAEKFYQGNQNILLSGSTTSSKDVFWTGSPFPSGAKETSCGSSFSTLITSPSSDFASNWGVFGKFCSLDRPCIVDEVHLRKFDGLLENGGAHRCVVATITVKAHVREVWNVLTAYESLPEIVPNLAISRILLRDNNKVRILQEGCKGLLYMVLHARVVLDLHEICEQEISFEQVEGDFDSFGGKWVLEPLGNDHTVLKYAVESKLHKDTFLSEAIVEEVIYEDLPSNLCAIRDFIEKRENVSQKITLPIFMKNPNKAATPAGTMTCADNKKQADTPLSASDENQPKQKPKVPGLQRDIDVLKAELLSFISKHGQEGFMPMRKQLRLHGRIDIEKAITRNGGFRKIANLMNLSLAYKHRKPKGYWDNLENLREEISRFQRNWGMDPNYMPSRKSFERAGRYDIARALEKWGGLQEVSRLLSLELRHPRRQPTTSTTQKKLGSVTSEGADTREKANSPCVSQDTHKWLMKLKDLDINWVE</sequence>
<dbReference type="PANTHER" id="PTHR34060">
    <property type="entry name" value="POLYKETIDE CYCLASE / DEHYDRASE AND LIPID TRANSPORT PROTEIN"/>
    <property type="match status" value="1"/>
</dbReference>
<dbReference type="OrthoDB" id="2779at2759"/>
<gene>
    <name evidence="3" type="ORF">Taro_005084</name>
</gene>
<dbReference type="GO" id="GO:0042548">
    <property type="term" value="P:regulation of photosynthesis, light reaction"/>
    <property type="evidence" value="ECO:0007669"/>
    <property type="project" value="TreeGrafter"/>
</dbReference>
<feature type="compositionally biased region" description="Polar residues" evidence="1">
    <location>
        <begin position="668"/>
        <end position="685"/>
    </location>
</feature>
<feature type="domain" description="Coenzyme Q-binding protein COQ10 START" evidence="2">
    <location>
        <begin position="103"/>
        <end position="237"/>
    </location>
</feature>
<evidence type="ECO:0000313" key="4">
    <source>
        <dbReference type="Proteomes" id="UP000652761"/>
    </source>
</evidence>
<dbReference type="AlphaFoldDB" id="A0A843TNX7"/>
<dbReference type="InterPro" id="IPR023393">
    <property type="entry name" value="START-like_dom_sf"/>
</dbReference>
<dbReference type="CDD" id="cd08866">
    <property type="entry name" value="SRPBCC_11"/>
    <property type="match status" value="2"/>
</dbReference>
<feature type="compositionally biased region" description="Basic and acidic residues" evidence="1">
    <location>
        <begin position="66"/>
        <end position="80"/>
    </location>
</feature>
<evidence type="ECO:0000313" key="3">
    <source>
        <dbReference type="EMBL" id="MQL72755.1"/>
    </source>
</evidence>
<organism evidence="3 4">
    <name type="scientific">Colocasia esculenta</name>
    <name type="common">Wild taro</name>
    <name type="synonym">Arum esculentum</name>
    <dbReference type="NCBI Taxonomy" id="4460"/>
    <lineage>
        <taxon>Eukaryota</taxon>
        <taxon>Viridiplantae</taxon>
        <taxon>Streptophyta</taxon>
        <taxon>Embryophyta</taxon>
        <taxon>Tracheophyta</taxon>
        <taxon>Spermatophyta</taxon>
        <taxon>Magnoliopsida</taxon>
        <taxon>Liliopsida</taxon>
        <taxon>Araceae</taxon>
        <taxon>Aroideae</taxon>
        <taxon>Colocasieae</taxon>
        <taxon>Colocasia</taxon>
    </lineage>
</organism>
<dbReference type="EMBL" id="NMUH01000142">
    <property type="protein sequence ID" value="MQL72755.1"/>
    <property type="molecule type" value="Genomic_DNA"/>
</dbReference>
<dbReference type="SUPFAM" id="SSF55961">
    <property type="entry name" value="Bet v1-like"/>
    <property type="match status" value="2"/>
</dbReference>
<dbReference type="PANTHER" id="PTHR34060:SF2">
    <property type="entry name" value="OS03G0837900 PROTEIN"/>
    <property type="match status" value="1"/>
</dbReference>
<feature type="compositionally biased region" description="Low complexity" evidence="1">
    <location>
        <begin position="1"/>
        <end position="10"/>
    </location>
</feature>
<feature type="region of interest" description="Disordered" evidence="1">
    <location>
        <begin position="1"/>
        <end position="25"/>
    </location>
</feature>
<dbReference type="InterPro" id="IPR005031">
    <property type="entry name" value="COQ10_START"/>
</dbReference>
<keyword evidence="4" id="KW-1185">Reference proteome</keyword>
<evidence type="ECO:0000256" key="1">
    <source>
        <dbReference type="SAM" id="MobiDB-lite"/>
    </source>
</evidence>
<feature type="region of interest" description="Disordered" evidence="1">
    <location>
        <begin position="665"/>
        <end position="695"/>
    </location>
</feature>
<proteinExistence type="predicted"/>